<evidence type="ECO:0000256" key="1">
    <source>
        <dbReference type="SAM" id="MobiDB-lite"/>
    </source>
</evidence>
<dbReference type="Gene3D" id="2.60.40.1260">
    <property type="entry name" value="Lamin Tail domain"/>
    <property type="match status" value="1"/>
</dbReference>
<reference evidence="2 3" key="1">
    <citation type="submission" date="2018-08" db="EMBL/GenBank/DDBJ databases">
        <title>Meiothermus terrae DSM 26712 genome sequencing project.</title>
        <authorList>
            <person name="Da Costa M.S."/>
            <person name="Albuquerque L."/>
            <person name="Raposo P."/>
            <person name="Froufe H.J.C."/>
            <person name="Barroso C.S."/>
            <person name="Egas C."/>
        </authorList>
    </citation>
    <scope>NUCLEOTIDE SEQUENCE [LARGE SCALE GENOMIC DNA]</scope>
    <source>
        <strain evidence="2 3">DSM 26712</strain>
    </source>
</reference>
<dbReference type="EMBL" id="QXDL01000199">
    <property type="protein sequence ID" value="RIH81170.1"/>
    <property type="molecule type" value="Genomic_DNA"/>
</dbReference>
<accession>A0A399EDY1</accession>
<dbReference type="SUPFAM" id="SSF74853">
    <property type="entry name" value="Lamin A/C globular tail domain"/>
    <property type="match status" value="1"/>
</dbReference>
<dbReference type="AlphaFoldDB" id="A0A399EDY1"/>
<comment type="caution">
    <text evidence="2">The sequence shown here is derived from an EMBL/GenBank/DDBJ whole genome shotgun (WGS) entry which is preliminary data.</text>
</comment>
<proteinExistence type="predicted"/>
<name>A0A399EDY1_9DEIN</name>
<protein>
    <submittedName>
        <fullName evidence="2">Uncharacterized protein</fullName>
    </submittedName>
</protein>
<keyword evidence="3" id="KW-1185">Reference proteome</keyword>
<dbReference type="Proteomes" id="UP000265715">
    <property type="component" value="Unassembled WGS sequence"/>
</dbReference>
<feature type="region of interest" description="Disordered" evidence="1">
    <location>
        <begin position="1"/>
        <end position="21"/>
    </location>
</feature>
<organism evidence="2 3">
    <name type="scientific">Calidithermus terrae</name>
    <dbReference type="NCBI Taxonomy" id="1408545"/>
    <lineage>
        <taxon>Bacteria</taxon>
        <taxon>Thermotogati</taxon>
        <taxon>Deinococcota</taxon>
        <taxon>Deinococci</taxon>
        <taxon>Thermales</taxon>
        <taxon>Thermaceae</taxon>
        <taxon>Calidithermus</taxon>
    </lineage>
</organism>
<evidence type="ECO:0000313" key="3">
    <source>
        <dbReference type="Proteomes" id="UP000265715"/>
    </source>
</evidence>
<feature type="compositionally biased region" description="Basic and acidic residues" evidence="1">
    <location>
        <begin position="112"/>
        <end position="123"/>
    </location>
</feature>
<sequence length="147" mass="15979">MEQHRIGRVCANPPGNDRGQDRAGEWVEVIVGPSGDLGGHELQHRVFPSGRWEALHRFPEGFKLVPGTPVVVHAGHGRSGPDPHGVYHVFTGANWRLNNDGDIVRLLDPRASELHRRELRGDECEGTPSGRGPGSLPAVTPPRPFGS</sequence>
<dbReference type="RefSeq" id="WP_170159718.1">
    <property type="nucleotide sequence ID" value="NZ_QXDL01000199.1"/>
</dbReference>
<evidence type="ECO:0000313" key="2">
    <source>
        <dbReference type="EMBL" id="RIH81170.1"/>
    </source>
</evidence>
<dbReference type="InterPro" id="IPR036415">
    <property type="entry name" value="Lamin_tail_dom_sf"/>
</dbReference>
<gene>
    <name evidence="2" type="ORF">Mterra_03342</name>
</gene>
<feature type="region of interest" description="Disordered" evidence="1">
    <location>
        <begin position="112"/>
        <end position="147"/>
    </location>
</feature>